<comment type="caution">
    <text evidence="2">The sequence shown here is derived from an EMBL/GenBank/DDBJ whole genome shotgun (WGS) entry which is preliminary data.</text>
</comment>
<feature type="region of interest" description="Disordered" evidence="1">
    <location>
        <begin position="29"/>
        <end position="67"/>
    </location>
</feature>
<protein>
    <submittedName>
        <fullName evidence="2">Uncharacterized protein</fullName>
    </submittedName>
</protein>
<evidence type="ECO:0000313" key="3">
    <source>
        <dbReference type="Proteomes" id="UP001396334"/>
    </source>
</evidence>
<feature type="region of interest" description="Disordered" evidence="1">
    <location>
        <begin position="158"/>
        <end position="178"/>
    </location>
</feature>
<proteinExistence type="predicted"/>
<gene>
    <name evidence="2" type="ORF">V6N11_008783</name>
</gene>
<organism evidence="2 3">
    <name type="scientific">Hibiscus sabdariffa</name>
    <name type="common">roselle</name>
    <dbReference type="NCBI Taxonomy" id="183260"/>
    <lineage>
        <taxon>Eukaryota</taxon>
        <taxon>Viridiplantae</taxon>
        <taxon>Streptophyta</taxon>
        <taxon>Embryophyta</taxon>
        <taxon>Tracheophyta</taxon>
        <taxon>Spermatophyta</taxon>
        <taxon>Magnoliopsida</taxon>
        <taxon>eudicotyledons</taxon>
        <taxon>Gunneridae</taxon>
        <taxon>Pentapetalae</taxon>
        <taxon>rosids</taxon>
        <taxon>malvids</taxon>
        <taxon>Malvales</taxon>
        <taxon>Malvaceae</taxon>
        <taxon>Malvoideae</taxon>
        <taxon>Hibiscus</taxon>
    </lineage>
</organism>
<dbReference type="Proteomes" id="UP001396334">
    <property type="component" value="Unassembled WGS sequence"/>
</dbReference>
<sequence>MWKPRSDNEPECCFGADWELLASRQVSTFPKLPKKGGKEGAPRHVMAGDLRVTTKVGKDPGNGIRNEEAEATVKRYVVPYRQKIQSRPSSGLGGKTSKMWGSRRVARASYGQRTQRGDAIFLPESLNPESIRSRNKGVSELPNKCFIMFERFMDPRPQSMGSHMVSQSTRESFLPLEV</sequence>
<dbReference type="EMBL" id="JBBPBN010000112">
    <property type="protein sequence ID" value="KAK8978473.1"/>
    <property type="molecule type" value="Genomic_DNA"/>
</dbReference>
<name>A0ABR2NQR0_9ROSI</name>
<evidence type="ECO:0000313" key="2">
    <source>
        <dbReference type="EMBL" id="KAK8978473.1"/>
    </source>
</evidence>
<feature type="region of interest" description="Disordered" evidence="1">
    <location>
        <begin position="84"/>
        <end position="111"/>
    </location>
</feature>
<feature type="compositionally biased region" description="Polar residues" evidence="1">
    <location>
        <begin position="159"/>
        <end position="171"/>
    </location>
</feature>
<keyword evidence="3" id="KW-1185">Reference proteome</keyword>
<reference evidence="2 3" key="1">
    <citation type="journal article" date="2024" name="G3 (Bethesda)">
        <title>Genome assembly of Hibiscus sabdariffa L. provides insights into metabolisms of medicinal natural products.</title>
        <authorList>
            <person name="Kim T."/>
        </authorList>
    </citation>
    <scope>NUCLEOTIDE SEQUENCE [LARGE SCALE GENOMIC DNA]</scope>
    <source>
        <strain evidence="2">TK-2024</strain>
        <tissue evidence="2">Old leaves</tissue>
    </source>
</reference>
<accession>A0ABR2NQR0</accession>
<evidence type="ECO:0000256" key="1">
    <source>
        <dbReference type="SAM" id="MobiDB-lite"/>
    </source>
</evidence>